<sequence length="189" mass="22148">MIDDQANFQRTVARERATQQILFSSCGDETKFGPTCGLVARKLAEPDFRDKFRDKFCEGRTDEQCQTLFQRLFEAELSRRYFAADVNAVVTTCDLHPTECDDPKNYERYLLQSHNQHVQERFAREESAIEEARERAQAEYQRKTWEGVRDLGRALNHLADEERYQRQGGTRCKTYPDVFTGATTYCEHR</sequence>
<keyword evidence="1" id="KW-0175">Coiled coil</keyword>
<dbReference type="EMBL" id="CP089984">
    <property type="protein sequence ID" value="WXB16662.1"/>
    <property type="molecule type" value="Genomic_DNA"/>
</dbReference>
<name>A0ABZ2M532_9BACT</name>
<evidence type="ECO:0000313" key="2">
    <source>
        <dbReference type="EMBL" id="WXB16662.1"/>
    </source>
</evidence>
<dbReference type="RefSeq" id="WP_394826289.1">
    <property type="nucleotide sequence ID" value="NZ_CP089984.1"/>
</dbReference>
<gene>
    <name evidence="2" type="ORF">LZC94_05140</name>
</gene>
<proteinExistence type="predicted"/>
<organism evidence="2 3">
    <name type="scientific">Pendulispora albinea</name>
    <dbReference type="NCBI Taxonomy" id="2741071"/>
    <lineage>
        <taxon>Bacteria</taxon>
        <taxon>Pseudomonadati</taxon>
        <taxon>Myxococcota</taxon>
        <taxon>Myxococcia</taxon>
        <taxon>Myxococcales</taxon>
        <taxon>Sorangiineae</taxon>
        <taxon>Pendulisporaceae</taxon>
        <taxon>Pendulispora</taxon>
    </lineage>
</organism>
<evidence type="ECO:0000256" key="1">
    <source>
        <dbReference type="SAM" id="Coils"/>
    </source>
</evidence>
<reference evidence="2 3" key="1">
    <citation type="submission" date="2021-12" db="EMBL/GenBank/DDBJ databases">
        <title>Discovery of the Pendulisporaceae a myxobacterial family with distinct sporulation behavior and unique specialized metabolism.</title>
        <authorList>
            <person name="Garcia R."/>
            <person name="Popoff A."/>
            <person name="Bader C.D."/>
            <person name="Loehr J."/>
            <person name="Walesch S."/>
            <person name="Walt C."/>
            <person name="Boldt J."/>
            <person name="Bunk B."/>
            <person name="Haeckl F.J.F.P.J."/>
            <person name="Gunesch A.P."/>
            <person name="Birkelbach J."/>
            <person name="Nuebel U."/>
            <person name="Pietschmann T."/>
            <person name="Bach T."/>
            <person name="Mueller R."/>
        </authorList>
    </citation>
    <scope>NUCLEOTIDE SEQUENCE [LARGE SCALE GENOMIC DNA]</scope>
    <source>
        <strain evidence="2 3">MSr11954</strain>
    </source>
</reference>
<feature type="coiled-coil region" evidence="1">
    <location>
        <begin position="115"/>
        <end position="142"/>
    </location>
</feature>
<evidence type="ECO:0000313" key="3">
    <source>
        <dbReference type="Proteomes" id="UP001370348"/>
    </source>
</evidence>
<accession>A0ABZ2M532</accession>
<protein>
    <submittedName>
        <fullName evidence="2">Uncharacterized protein</fullName>
    </submittedName>
</protein>
<dbReference type="Proteomes" id="UP001370348">
    <property type="component" value="Chromosome"/>
</dbReference>
<keyword evidence="3" id="KW-1185">Reference proteome</keyword>